<comment type="function">
    <text evidence="10">Interacts with outer membrane receptor proteins that carry out high-affinity binding and energy dependent uptake into the periplasmic space of specific substrates. It could act to transduce energy from the cytoplasmic membrane to specific energy-requiring processes in the outer membrane, resulting in the release into the periplasm of ligands bound by these outer membrane proteins.</text>
</comment>
<comment type="similarity">
    <text evidence="2 10">Belongs to the TonB family.</text>
</comment>
<keyword evidence="7 10" id="KW-0653">Protein transport</keyword>
<evidence type="ECO:0000256" key="1">
    <source>
        <dbReference type="ARBA" id="ARBA00004383"/>
    </source>
</evidence>
<dbReference type="PROSITE" id="PS52015">
    <property type="entry name" value="TONB_CTD"/>
    <property type="match status" value="1"/>
</dbReference>
<evidence type="ECO:0000256" key="9">
    <source>
        <dbReference type="ARBA" id="ARBA00023136"/>
    </source>
</evidence>
<evidence type="ECO:0000313" key="13">
    <source>
        <dbReference type="EMBL" id="QJE72289.1"/>
    </source>
</evidence>
<evidence type="ECO:0000256" key="11">
    <source>
        <dbReference type="SAM" id="SignalP"/>
    </source>
</evidence>
<keyword evidence="11" id="KW-0732">Signal</keyword>
<dbReference type="Pfam" id="PF03544">
    <property type="entry name" value="TonB_C"/>
    <property type="match status" value="1"/>
</dbReference>
<dbReference type="PRINTS" id="PR01374">
    <property type="entry name" value="TONBPROTEIN"/>
</dbReference>
<keyword evidence="8" id="KW-1133">Transmembrane helix</keyword>
<dbReference type="GO" id="GO:0005886">
    <property type="term" value="C:plasma membrane"/>
    <property type="evidence" value="ECO:0007669"/>
    <property type="project" value="UniProtKB-SubCell"/>
</dbReference>
<dbReference type="Proteomes" id="UP000501891">
    <property type="component" value="Chromosome"/>
</dbReference>
<dbReference type="Gene3D" id="3.30.2420.10">
    <property type="entry name" value="TonB"/>
    <property type="match status" value="1"/>
</dbReference>
<evidence type="ECO:0000256" key="5">
    <source>
        <dbReference type="ARBA" id="ARBA00022519"/>
    </source>
</evidence>
<reference evidence="13" key="1">
    <citation type="submission" date="2020-04" db="EMBL/GenBank/DDBJ databases">
        <title>A desert anoxygenic phototrophic bacterium fixes CO2 using RubisCO under aerobic conditions.</title>
        <authorList>
            <person name="Tang K."/>
        </authorList>
    </citation>
    <scope>NUCLEOTIDE SEQUENCE [LARGE SCALE GENOMIC DNA]</scope>
    <source>
        <strain evidence="13">MIMtkB3</strain>
    </source>
</reference>
<evidence type="ECO:0000313" key="14">
    <source>
        <dbReference type="Proteomes" id="UP000501891"/>
    </source>
</evidence>
<dbReference type="GO" id="GO:0015891">
    <property type="term" value="P:siderophore transport"/>
    <property type="evidence" value="ECO:0007669"/>
    <property type="project" value="InterPro"/>
</dbReference>
<keyword evidence="3 10" id="KW-0813">Transport</keyword>
<feature type="signal peptide" evidence="11">
    <location>
        <begin position="1"/>
        <end position="24"/>
    </location>
</feature>
<sequence length="523" mass="55530">MRLTSLARLAPLALLMAGVAPALAEERSPAPLVQIPPAYPPDLSNHNLDGKVLVRFDLADDGAVTNLRVVDSSPGLVFEREALEAARAWRYLPSGADLPGTRRRDVRVWVAFRLRDKDDTRFQPVFDIPCDKAPLRLAGAERSECEALPGTVGIAADLPGRARLRLRASLADEATVRNWLKPVAALARGRVGELGGDALAGLPDTLQAFAFTRPEAELGLAHCVWFARMQPHMPAQGIHSGQVGSLCAAEPVDAGKLQSVLAQVTSEPPSDFAAAVAKARRAKEPLPKWPKLDGPLPVVVPAELEALSLSVHGNFAVEANPDGQVTGVTTVATIPALLFDDMLRDGLARARFKPAGEGQAVLSGFPFIYVNLSQAAPDGWGRRTMSNDCRTAAFDLPQGNRLRCTGIGPLHLVSGGGMDGYWELLLDRVLTAKAAHADARTLVEAVRATPAGQAAGLGEVRAKDDVAWSRFARNGRVCLWMARVTAVGDGQNRAYGTVCTVGTAEVDVDGAVEAIRGLIPGRG</sequence>
<name>A0A858R4B3_9PROT</name>
<feature type="domain" description="TonB C-terminal" evidence="12">
    <location>
        <begin position="24"/>
        <end position="121"/>
    </location>
</feature>
<keyword evidence="6" id="KW-0812">Transmembrane</keyword>
<dbReference type="SUPFAM" id="SSF74653">
    <property type="entry name" value="TolA/TonB C-terminal domain"/>
    <property type="match status" value="1"/>
</dbReference>
<evidence type="ECO:0000256" key="4">
    <source>
        <dbReference type="ARBA" id="ARBA00022475"/>
    </source>
</evidence>
<dbReference type="KEGG" id="acru:HHL28_03490"/>
<protein>
    <recommendedName>
        <fullName evidence="10">Protein TonB</fullName>
    </recommendedName>
</protein>
<evidence type="ECO:0000259" key="12">
    <source>
        <dbReference type="PROSITE" id="PS52015"/>
    </source>
</evidence>
<keyword evidence="9" id="KW-0472">Membrane</keyword>
<keyword evidence="4 10" id="KW-1003">Cell membrane</keyword>
<dbReference type="InterPro" id="IPR051045">
    <property type="entry name" value="TonB-dependent_transducer"/>
</dbReference>
<evidence type="ECO:0000256" key="10">
    <source>
        <dbReference type="RuleBase" id="RU362123"/>
    </source>
</evidence>
<dbReference type="EMBL" id="CP051775">
    <property type="protein sequence ID" value="QJE72289.1"/>
    <property type="molecule type" value="Genomic_DNA"/>
</dbReference>
<organism evidence="13 14">
    <name type="scientific">Aerophototrophica crusticola</name>
    <dbReference type="NCBI Taxonomy" id="1709002"/>
    <lineage>
        <taxon>Bacteria</taxon>
        <taxon>Pseudomonadati</taxon>
        <taxon>Pseudomonadota</taxon>
        <taxon>Alphaproteobacteria</taxon>
        <taxon>Rhodospirillales</taxon>
        <taxon>Rhodospirillaceae</taxon>
        <taxon>Aerophototrophica</taxon>
    </lineage>
</organism>
<dbReference type="GO" id="GO:0055085">
    <property type="term" value="P:transmembrane transport"/>
    <property type="evidence" value="ECO:0007669"/>
    <property type="project" value="InterPro"/>
</dbReference>
<evidence type="ECO:0000256" key="7">
    <source>
        <dbReference type="ARBA" id="ARBA00022927"/>
    </source>
</evidence>
<evidence type="ECO:0000256" key="8">
    <source>
        <dbReference type="ARBA" id="ARBA00022989"/>
    </source>
</evidence>
<dbReference type="InterPro" id="IPR003538">
    <property type="entry name" value="TonB"/>
</dbReference>
<evidence type="ECO:0000256" key="6">
    <source>
        <dbReference type="ARBA" id="ARBA00022692"/>
    </source>
</evidence>
<proteinExistence type="inferred from homology"/>
<keyword evidence="14" id="KW-1185">Reference proteome</keyword>
<dbReference type="PANTHER" id="PTHR33446">
    <property type="entry name" value="PROTEIN TONB-RELATED"/>
    <property type="match status" value="1"/>
</dbReference>
<accession>A0A858R4B3</accession>
<dbReference type="GO" id="GO:0015031">
    <property type="term" value="P:protein transport"/>
    <property type="evidence" value="ECO:0007669"/>
    <property type="project" value="UniProtKB-UniRule"/>
</dbReference>
<dbReference type="AlphaFoldDB" id="A0A858R4B3"/>
<keyword evidence="5 10" id="KW-0997">Cell inner membrane</keyword>
<evidence type="ECO:0000256" key="3">
    <source>
        <dbReference type="ARBA" id="ARBA00022448"/>
    </source>
</evidence>
<dbReference type="InterPro" id="IPR037682">
    <property type="entry name" value="TonB_C"/>
</dbReference>
<comment type="subcellular location">
    <subcellularLocation>
        <location evidence="1 10">Cell inner membrane</location>
        <topology evidence="1 10">Single-pass membrane protein</topology>
        <orientation evidence="1 10">Periplasmic side</orientation>
    </subcellularLocation>
</comment>
<dbReference type="NCBIfam" id="TIGR01352">
    <property type="entry name" value="tonB_Cterm"/>
    <property type="match status" value="1"/>
</dbReference>
<dbReference type="InterPro" id="IPR006260">
    <property type="entry name" value="TonB/TolA_C"/>
</dbReference>
<gene>
    <name evidence="13" type="ORF">HHL28_03490</name>
</gene>
<keyword evidence="10" id="KW-0735">Signal-anchor</keyword>
<dbReference type="GO" id="GO:0030288">
    <property type="term" value="C:outer membrane-bounded periplasmic space"/>
    <property type="evidence" value="ECO:0007669"/>
    <property type="project" value="InterPro"/>
</dbReference>
<dbReference type="GO" id="GO:0031992">
    <property type="term" value="F:energy transducer activity"/>
    <property type="evidence" value="ECO:0007669"/>
    <property type="project" value="InterPro"/>
</dbReference>
<feature type="chain" id="PRO_5032475564" description="Protein TonB" evidence="11">
    <location>
        <begin position="25"/>
        <end position="523"/>
    </location>
</feature>
<evidence type="ECO:0000256" key="2">
    <source>
        <dbReference type="ARBA" id="ARBA00006555"/>
    </source>
</evidence>